<proteinExistence type="predicted"/>
<evidence type="ECO:0000313" key="2">
    <source>
        <dbReference type="EMBL" id="MDR5905609.1"/>
    </source>
</evidence>
<dbReference type="Pfam" id="PF18754">
    <property type="entry name" value="Nmad3"/>
    <property type="match status" value="1"/>
</dbReference>
<sequence length="286" mass="31732">MKLILSRKGFDSSAGGVPSPILPDGRLLALPIPDAASTIHYADINFDGAPLSRLVEPLTRGKITAEHGAHLDPDLIPEMLPRAPGWRPLFGQSGQAQGHLRNHGVGPGDLFLFFGLFRRVERHASGWRWVPGSRPRHVIWGWLQVASVVSVSAARTDDYRWAAYHPHFQRQDAPNNVLYLARAQPASGGQEDGVSRAGVFSHFATQRQLTAAQATRVSQWRLPLWCYPHAGRTPLTYHANHQRWRQHANHTELNAAARGQEFILDCDEYPEALPWAGALMQGGRPV</sequence>
<organism evidence="2 3">
    <name type="scientific">Franzmannia qiaohouensis</name>
    <dbReference type="NCBI Taxonomy" id="1329370"/>
    <lineage>
        <taxon>Bacteria</taxon>
        <taxon>Pseudomonadati</taxon>
        <taxon>Pseudomonadota</taxon>
        <taxon>Gammaproteobacteria</taxon>
        <taxon>Oceanospirillales</taxon>
        <taxon>Halomonadaceae</taxon>
        <taxon>Franzmannia</taxon>
    </lineage>
</organism>
<dbReference type="RefSeq" id="WP_309720470.1">
    <property type="nucleotide sequence ID" value="NZ_JARWAM010000006.1"/>
</dbReference>
<gene>
    <name evidence="2" type="ORF">QC821_10025</name>
</gene>
<reference evidence="2 3" key="1">
    <citation type="submission" date="2023-04" db="EMBL/GenBank/DDBJ databases">
        <title>A long-awaited taxogenomic arrangement of the family Halomonadaceae.</title>
        <authorList>
            <person name="De La Haba R."/>
            <person name="Chuvochina M."/>
            <person name="Wittouck S."/>
            <person name="Arahal D.R."/>
            <person name="Sanchez-Porro C."/>
            <person name="Hugenholtz P."/>
            <person name="Ventosa A."/>
        </authorList>
    </citation>
    <scope>NUCLEOTIDE SEQUENCE [LARGE SCALE GENOMIC DNA]</scope>
    <source>
        <strain evidence="2 3">DSM 26770</strain>
    </source>
</reference>
<name>A0ABU1HFQ0_9GAMM</name>
<comment type="caution">
    <text evidence="2">The sequence shown here is derived from an EMBL/GenBank/DDBJ whole genome shotgun (WGS) entry which is preliminary data.</text>
</comment>
<dbReference type="Proteomes" id="UP001251374">
    <property type="component" value="Unassembled WGS sequence"/>
</dbReference>
<keyword evidence="3" id="KW-1185">Reference proteome</keyword>
<protein>
    <recommendedName>
        <fullName evidence="1">Nucleotide modification associated domain-containing protein</fullName>
    </recommendedName>
</protein>
<evidence type="ECO:0000259" key="1">
    <source>
        <dbReference type="Pfam" id="PF18754"/>
    </source>
</evidence>
<dbReference type="EMBL" id="JARWAM010000006">
    <property type="protein sequence ID" value="MDR5905609.1"/>
    <property type="molecule type" value="Genomic_DNA"/>
</dbReference>
<feature type="domain" description="Nucleotide modification associated" evidence="1">
    <location>
        <begin position="2"/>
        <end position="265"/>
    </location>
</feature>
<accession>A0ABU1HFQ0</accession>
<evidence type="ECO:0000313" key="3">
    <source>
        <dbReference type="Proteomes" id="UP001251374"/>
    </source>
</evidence>
<dbReference type="InterPro" id="IPR041135">
    <property type="entry name" value="Nmad3"/>
</dbReference>